<dbReference type="EMBL" id="CAXIEN010000075">
    <property type="protein sequence ID" value="CAL1274181.1"/>
    <property type="molecule type" value="Genomic_DNA"/>
</dbReference>
<name>A0AAV1ZUV9_9ARAC</name>
<accession>A0AAV1ZUV9</accession>
<protein>
    <submittedName>
        <fullName evidence="1">Uncharacterized protein</fullName>
    </submittedName>
</protein>
<reference evidence="1 2" key="1">
    <citation type="submission" date="2024-04" db="EMBL/GenBank/DDBJ databases">
        <authorList>
            <person name="Rising A."/>
            <person name="Reimegard J."/>
            <person name="Sonavane S."/>
            <person name="Akerstrom W."/>
            <person name="Nylinder S."/>
            <person name="Hedman E."/>
            <person name="Kallberg Y."/>
        </authorList>
    </citation>
    <scope>NUCLEOTIDE SEQUENCE [LARGE SCALE GENOMIC DNA]</scope>
</reference>
<evidence type="ECO:0000313" key="1">
    <source>
        <dbReference type="EMBL" id="CAL1274181.1"/>
    </source>
</evidence>
<sequence>MAQKQGTNQERATSLNNRKTIVVYAESVEEGSWKCEDHPFSIGKRKSRCRKKVCQRYRFIQKRYRYPKCDVVLALEGCSVRYLGYSSPDAFFFQGREKDKDFDSSVSAALMRVMSEIFCLCGSLSIWKKDSPDPWYCGECELVTSVNPYWARIPFISIVMSR</sequence>
<comment type="caution">
    <text evidence="1">The sequence shown here is derived from an EMBL/GenBank/DDBJ whole genome shotgun (WGS) entry which is preliminary data.</text>
</comment>
<proteinExistence type="predicted"/>
<gene>
    <name evidence="1" type="ORF">LARSCL_LOCUS7332</name>
</gene>
<dbReference type="Proteomes" id="UP001497382">
    <property type="component" value="Unassembled WGS sequence"/>
</dbReference>
<keyword evidence="2" id="KW-1185">Reference proteome</keyword>
<organism evidence="1 2">
    <name type="scientific">Larinioides sclopetarius</name>
    <dbReference type="NCBI Taxonomy" id="280406"/>
    <lineage>
        <taxon>Eukaryota</taxon>
        <taxon>Metazoa</taxon>
        <taxon>Ecdysozoa</taxon>
        <taxon>Arthropoda</taxon>
        <taxon>Chelicerata</taxon>
        <taxon>Arachnida</taxon>
        <taxon>Araneae</taxon>
        <taxon>Araneomorphae</taxon>
        <taxon>Entelegynae</taxon>
        <taxon>Araneoidea</taxon>
        <taxon>Araneidae</taxon>
        <taxon>Larinioides</taxon>
    </lineage>
</organism>
<dbReference type="AlphaFoldDB" id="A0AAV1ZUV9"/>
<evidence type="ECO:0000313" key="2">
    <source>
        <dbReference type="Proteomes" id="UP001497382"/>
    </source>
</evidence>